<dbReference type="Gene3D" id="1.10.260.40">
    <property type="entry name" value="lambda repressor-like DNA-binding domains"/>
    <property type="match status" value="1"/>
</dbReference>
<dbReference type="Proteomes" id="UP001239265">
    <property type="component" value="Unassembled WGS sequence"/>
</dbReference>
<organism evidence="2 3">
    <name type="scientific">Elizabethkingia miricola</name>
    <name type="common">Chryseobacterium miricola</name>
    <dbReference type="NCBI Taxonomy" id="172045"/>
    <lineage>
        <taxon>Bacteria</taxon>
        <taxon>Pseudomonadati</taxon>
        <taxon>Bacteroidota</taxon>
        <taxon>Flavobacteriia</taxon>
        <taxon>Flavobacteriales</taxon>
        <taxon>Weeksellaceae</taxon>
        <taxon>Elizabethkingia</taxon>
    </lineage>
</organism>
<dbReference type="RefSeq" id="WP_309046340.1">
    <property type="nucleotide sequence ID" value="NZ_JAUCQJ010000002.1"/>
</dbReference>
<evidence type="ECO:0000313" key="2">
    <source>
        <dbReference type="EMBL" id="MDQ8748392.1"/>
    </source>
</evidence>
<protein>
    <submittedName>
        <fullName evidence="2">Helix-turn-helix transcriptional regulator</fullName>
    </submittedName>
</protein>
<dbReference type="InterPro" id="IPR010982">
    <property type="entry name" value="Lambda_DNA-bd_dom_sf"/>
</dbReference>
<dbReference type="SUPFAM" id="SSF47413">
    <property type="entry name" value="lambda repressor-like DNA-binding domains"/>
    <property type="match status" value="1"/>
</dbReference>
<dbReference type="PROSITE" id="PS50943">
    <property type="entry name" value="HTH_CROC1"/>
    <property type="match status" value="1"/>
</dbReference>
<name>A0ABD5B4Z8_ELIMR</name>
<evidence type="ECO:0000313" key="3">
    <source>
        <dbReference type="Proteomes" id="UP001239265"/>
    </source>
</evidence>
<proteinExistence type="predicted"/>
<feature type="domain" description="HTH cro/C1-type" evidence="1">
    <location>
        <begin position="6"/>
        <end position="58"/>
    </location>
</feature>
<dbReference type="AlphaFoldDB" id="A0ABD5B4Z8"/>
<dbReference type="InterPro" id="IPR001387">
    <property type="entry name" value="Cro/C1-type_HTH"/>
</dbReference>
<sequence>MIKLRVKELLKEKGISQKELAERINITEVGLSKSINGNPTLQRLEEIASALNVDFLELFAKNPNEGIPIYKKEDGKDIVVGFLKKD</sequence>
<dbReference type="CDD" id="cd00093">
    <property type="entry name" value="HTH_XRE"/>
    <property type="match status" value="1"/>
</dbReference>
<gene>
    <name evidence="2" type="ORF">QT385_07065</name>
</gene>
<dbReference type="EMBL" id="JAUCQJ010000002">
    <property type="protein sequence ID" value="MDQ8748392.1"/>
    <property type="molecule type" value="Genomic_DNA"/>
</dbReference>
<evidence type="ECO:0000259" key="1">
    <source>
        <dbReference type="PROSITE" id="PS50943"/>
    </source>
</evidence>
<dbReference type="Pfam" id="PF01381">
    <property type="entry name" value="HTH_3"/>
    <property type="match status" value="1"/>
</dbReference>
<accession>A0ABD5B4Z8</accession>
<comment type="caution">
    <text evidence="2">The sequence shown here is derived from an EMBL/GenBank/DDBJ whole genome shotgun (WGS) entry which is preliminary data.</text>
</comment>
<dbReference type="SMART" id="SM00530">
    <property type="entry name" value="HTH_XRE"/>
    <property type="match status" value="1"/>
</dbReference>
<reference evidence="2 3" key="1">
    <citation type="submission" date="2023-06" db="EMBL/GenBank/DDBJ databases">
        <title>Nosocomial Elizabethkingia miricola genome.</title>
        <authorList>
            <person name="Morgado S."/>
            <person name="Fonseca E."/>
            <person name="Freitas F."/>
            <person name="Vicente A.C."/>
        </authorList>
    </citation>
    <scope>NUCLEOTIDE SEQUENCE [LARGE SCALE GENOMIC DNA]</scope>
    <source>
        <strain evidence="2 3">EM15</strain>
    </source>
</reference>